<feature type="transmembrane region" description="Helical" evidence="2">
    <location>
        <begin position="330"/>
        <end position="350"/>
    </location>
</feature>
<evidence type="ECO:0008006" key="5">
    <source>
        <dbReference type="Google" id="ProtNLM"/>
    </source>
</evidence>
<evidence type="ECO:0000313" key="4">
    <source>
        <dbReference type="Proteomes" id="UP000298246"/>
    </source>
</evidence>
<dbReference type="Pfam" id="PF05975">
    <property type="entry name" value="EcsB"/>
    <property type="match status" value="1"/>
</dbReference>
<dbReference type="EMBL" id="MYFO01000032">
    <property type="protein sequence ID" value="TFE84698.1"/>
    <property type="molecule type" value="Genomic_DNA"/>
</dbReference>
<feature type="transmembrane region" description="Helical" evidence="2">
    <location>
        <begin position="398"/>
        <end position="417"/>
    </location>
</feature>
<evidence type="ECO:0000313" key="3">
    <source>
        <dbReference type="EMBL" id="TFE84698.1"/>
    </source>
</evidence>
<proteinExistence type="predicted"/>
<dbReference type="OrthoDB" id="2447941at2"/>
<feature type="transmembrane region" description="Helical" evidence="2">
    <location>
        <begin position="54"/>
        <end position="70"/>
    </location>
</feature>
<feature type="transmembrane region" description="Helical" evidence="2">
    <location>
        <begin position="305"/>
        <end position="324"/>
    </location>
</feature>
<reference evidence="3 4" key="1">
    <citation type="submission" date="2017-03" db="EMBL/GenBank/DDBJ databases">
        <title>Isolation of Levoglucosan Utilizing Bacteria.</title>
        <authorList>
            <person name="Arya A.S."/>
        </authorList>
    </citation>
    <scope>NUCLEOTIDE SEQUENCE [LARGE SCALE GENOMIC DNA]</scope>
    <source>
        <strain evidence="3 4">MEC069</strain>
    </source>
</reference>
<evidence type="ECO:0000256" key="2">
    <source>
        <dbReference type="SAM" id="Phobius"/>
    </source>
</evidence>
<dbReference type="PIRSF" id="PIRSF037259">
    <property type="entry name" value="EcsB_ABC"/>
    <property type="match status" value="1"/>
</dbReference>
<dbReference type="InterPro" id="IPR010288">
    <property type="entry name" value="EcsB_ABC"/>
</dbReference>
<feature type="transmembrane region" description="Helical" evidence="2">
    <location>
        <begin position="370"/>
        <end position="392"/>
    </location>
</feature>
<keyword evidence="2" id="KW-0472">Membrane</keyword>
<comment type="caution">
    <text evidence="3">The sequence shown here is derived from an EMBL/GenBank/DDBJ whole genome shotgun (WGS) entry which is preliminary data.</text>
</comment>
<sequence>MNPSGDRTSEPASHLEPPPAPQPGFDGRKLWRTRFAAYQQETFRYLQYAARSNFFLLLAFLAIVSSYYYAKSLQRLPTNYPYWWIAVALLTPVLAHSPIRTLLRPADRVFLLPASQQLGPYFRSALLYSGALQALLTTLALGALWPLYRHCAGPAAQPFGLLLALLLLLKAANLLGAWHETRLSYQRARAVSALYRWLAAVATLLLLLLSSPLAASAAALLFTLGWLAAVRRAAALQMGWDHLLAREHHQQARLYAFFSWFVDVPQLPARIVRRRWISGLTRLLPFRQDAFYAYLYGKTLLRTELLGIGLRLTLLGALAVAAFGSEAARLAAFLITPLITAVQLSALNQAHRYTFWLQTYPLDRSAKPGAVARIVWLALLAQTAALTVPLLLTSGAHALWAPLVSLVGSALLCGVVFRRKFRADG</sequence>
<gene>
    <name evidence="3" type="ORF">B5M42_19520</name>
</gene>
<name>A0A4Y8PUP4_9BACL</name>
<evidence type="ECO:0000256" key="1">
    <source>
        <dbReference type="SAM" id="MobiDB-lite"/>
    </source>
</evidence>
<protein>
    <recommendedName>
        <fullName evidence="5">ABC transporter permease</fullName>
    </recommendedName>
</protein>
<keyword evidence="4" id="KW-1185">Reference proteome</keyword>
<feature type="transmembrane region" description="Helical" evidence="2">
    <location>
        <begin position="124"/>
        <end position="147"/>
    </location>
</feature>
<feature type="transmembrane region" description="Helical" evidence="2">
    <location>
        <begin position="82"/>
        <end position="103"/>
    </location>
</feature>
<feature type="transmembrane region" description="Helical" evidence="2">
    <location>
        <begin position="213"/>
        <end position="230"/>
    </location>
</feature>
<feature type="region of interest" description="Disordered" evidence="1">
    <location>
        <begin position="1"/>
        <end position="26"/>
    </location>
</feature>
<dbReference type="AlphaFoldDB" id="A0A4Y8PUP4"/>
<dbReference type="RefSeq" id="WP_134755890.1">
    <property type="nucleotide sequence ID" value="NZ_MYFO02000021.1"/>
</dbReference>
<organism evidence="3 4">
    <name type="scientific">Paenibacillus athensensis</name>
    <dbReference type="NCBI Taxonomy" id="1967502"/>
    <lineage>
        <taxon>Bacteria</taxon>
        <taxon>Bacillati</taxon>
        <taxon>Bacillota</taxon>
        <taxon>Bacilli</taxon>
        <taxon>Bacillales</taxon>
        <taxon>Paenibacillaceae</taxon>
        <taxon>Paenibacillus</taxon>
    </lineage>
</organism>
<keyword evidence="2" id="KW-1133">Transmembrane helix</keyword>
<feature type="transmembrane region" description="Helical" evidence="2">
    <location>
        <begin position="159"/>
        <end position="178"/>
    </location>
</feature>
<accession>A0A4Y8PUP4</accession>
<dbReference type="Proteomes" id="UP000298246">
    <property type="component" value="Unassembled WGS sequence"/>
</dbReference>
<feature type="transmembrane region" description="Helical" evidence="2">
    <location>
        <begin position="190"/>
        <end position="207"/>
    </location>
</feature>
<keyword evidence="2" id="KW-0812">Transmembrane</keyword>
<dbReference type="GO" id="GO:0016020">
    <property type="term" value="C:membrane"/>
    <property type="evidence" value="ECO:0007669"/>
    <property type="project" value="InterPro"/>
</dbReference>